<evidence type="ECO:0000313" key="3">
    <source>
        <dbReference type="Proteomes" id="UP001221757"/>
    </source>
</evidence>
<protein>
    <submittedName>
        <fullName evidence="2">Uncharacterized protein</fullName>
    </submittedName>
</protein>
<organism evidence="2 3">
    <name type="scientific">Mycena rosella</name>
    <name type="common">Pink bonnet</name>
    <name type="synonym">Agaricus rosellus</name>
    <dbReference type="NCBI Taxonomy" id="1033263"/>
    <lineage>
        <taxon>Eukaryota</taxon>
        <taxon>Fungi</taxon>
        <taxon>Dikarya</taxon>
        <taxon>Basidiomycota</taxon>
        <taxon>Agaricomycotina</taxon>
        <taxon>Agaricomycetes</taxon>
        <taxon>Agaricomycetidae</taxon>
        <taxon>Agaricales</taxon>
        <taxon>Marasmiineae</taxon>
        <taxon>Mycenaceae</taxon>
        <taxon>Mycena</taxon>
    </lineage>
</organism>
<dbReference type="AlphaFoldDB" id="A0AAD7GFE6"/>
<feature type="compositionally biased region" description="Basic and acidic residues" evidence="1">
    <location>
        <begin position="293"/>
        <end position="320"/>
    </location>
</feature>
<dbReference type="Proteomes" id="UP001221757">
    <property type="component" value="Unassembled WGS sequence"/>
</dbReference>
<sequence length="714" mass="79802">MSNSQLKKVKFKVYKIPRDRHFLFIKNPWPFNDSMSTSRNPQAYCNEVTHIHLFWQPTHREIIADIEVPADCPNLDPVLGAHQSRAFLTDTYAGDDNHTSVVYVYDYERFHSPTRTNWTEATPKYTRLHPDFPIKSLALSKRAYPTPGPADAMKLPNTKLLPGHLVFGHPDCIAQTLALMTPPPLQQLHRAPKRYLSLAAASSRTTPRAASAPTARTLAAARATPAFAFTPYERPPNFPREHILPSASAPPKTASQELMELAAEVNRAERDMLPSIKLEPADAPIPPPCAPIKRIEPDSTPRRVKEEDGQELKPSVKPEPADVPMPRPRALNKRMDPFEPEGNPSIVVKQEAGREFNMRQPPPGTVNPPSVYLRTPTPRIKQEELMQQSETSQDDKSLGTEEISTEVERVGNPLRPPHSLAVIQTHRKQIAILAIPIARRRHHITILLLRAKPITKQDVQPASAPREEGARRSDDPRLYRPSNEPPVKRERSESTDIRFNYSASRDPQVRAGLEREERKCGIHLKKDEDRIRGRGGLDESQGEMYTLTMNFTAYYCCFVASMPITVICARASNFAVAALANIKIVVTNARSHLKRTTPPDLPRSRRNLVGVALTSKSIRGGFMAAATTSCVLPSVHLAFYDAGPFSLALQVAKQPNGAALLMRCCARKTTPFIRELVALIQAHFTGKQRFQNSAAANASCYSTVDVWDVHRNIH</sequence>
<comment type="caution">
    <text evidence="2">The sequence shown here is derived from an EMBL/GenBank/DDBJ whole genome shotgun (WGS) entry which is preliminary data.</text>
</comment>
<evidence type="ECO:0000256" key="1">
    <source>
        <dbReference type="SAM" id="MobiDB-lite"/>
    </source>
</evidence>
<proteinExistence type="predicted"/>
<accession>A0AAD7GFE6</accession>
<keyword evidence="3" id="KW-1185">Reference proteome</keyword>
<evidence type="ECO:0000313" key="2">
    <source>
        <dbReference type="EMBL" id="KAJ7692057.1"/>
    </source>
</evidence>
<gene>
    <name evidence="2" type="ORF">B0H17DRAFT_1200640</name>
</gene>
<dbReference type="EMBL" id="JARKIE010000054">
    <property type="protein sequence ID" value="KAJ7692057.1"/>
    <property type="molecule type" value="Genomic_DNA"/>
</dbReference>
<feature type="region of interest" description="Disordered" evidence="1">
    <location>
        <begin position="457"/>
        <end position="496"/>
    </location>
</feature>
<feature type="region of interest" description="Disordered" evidence="1">
    <location>
        <begin position="380"/>
        <end position="412"/>
    </location>
</feature>
<feature type="region of interest" description="Disordered" evidence="1">
    <location>
        <begin position="278"/>
        <end position="327"/>
    </location>
</feature>
<feature type="compositionally biased region" description="Basic and acidic residues" evidence="1">
    <location>
        <begin position="465"/>
        <end position="478"/>
    </location>
</feature>
<reference evidence="2" key="1">
    <citation type="submission" date="2023-03" db="EMBL/GenBank/DDBJ databases">
        <title>Massive genome expansion in bonnet fungi (Mycena s.s.) driven by repeated elements and novel gene families across ecological guilds.</title>
        <authorList>
            <consortium name="Lawrence Berkeley National Laboratory"/>
            <person name="Harder C.B."/>
            <person name="Miyauchi S."/>
            <person name="Viragh M."/>
            <person name="Kuo A."/>
            <person name="Thoen E."/>
            <person name="Andreopoulos B."/>
            <person name="Lu D."/>
            <person name="Skrede I."/>
            <person name="Drula E."/>
            <person name="Henrissat B."/>
            <person name="Morin E."/>
            <person name="Kohler A."/>
            <person name="Barry K."/>
            <person name="LaButti K."/>
            <person name="Morin E."/>
            <person name="Salamov A."/>
            <person name="Lipzen A."/>
            <person name="Mereny Z."/>
            <person name="Hegedus B."/>
            <person name="Baldrian P."/>
            <person name="Stursova M."/>
            <person name="Weitz H."/>
            <person name="Taylor A."/>
            <person name="Grigoriev I.V."/>
            <person name="Nagy L.G."/>
            <person name="Martin F."/>
            <person name="Kauserud H."/>
        </authorList>
    </citation>
    <scope>NUCLEOTIDE SEQUENCE</scope>
    <source>
        <strain evidence="2">CBHHK067</strain>
    </source>
</reference>
<name>A0AAD7GFE6_MYCRO</name>
<feature type="compositionally biased region" description="Basic and acidic residues" evidence="1">
    <location>
        <begin position="486"/>
        <end position="496"/>
    </location>
</feature>